<dbReference type="PROSITE" id="PS50236">
    <property type="entry name" value="CHCR"/>
    <property type="match status" value="7"/>
</dbReference>
<dbReference type="FunFam" id="1.25.40.730:FF:000002">
    <property type="entry name" value="Clathrin heavy chain"/>
    <property type="match status" value="1"/>
</dbReference>
<dbReference type="InterPro" id="IPR015348">
    <property type="entry name" value="Clathrin_H-chain_linker_core"/>
</dbReference>
<dbReference type="SUPFAM" id="SSF48371">
    <property type="entry name" value="ARM repeat"/>
    <property type="match status" value="5"/>
</dbReference>
<dbReference type="SMART" id="SM00299">
    <property type="entry name" value="CLH"/>
    <property type="match status" value="7"/>
</dbReference>
<dbReference type="EMBL" id="CM026426">
    <property type="protein sequence ID" value="KAG0574198.1"/>
    <property type="molecule type" value="Genomic_DNA"/>
</dbReference>
<organism evidence="9 10">
    <name type="scientific">Ceratodon purpureus</name>
    <name type="common">Fire moss</name>
    <name type="synonym">Dicranum purpureum</name>
    <dbReference type="NCBI Taxonomy" id="3225"/>
    <lineage>
        <taxon>Eukaryota</taxon>
        <taxon>Viridiplantae</taxon>
        <taxon>Streptophyta</taxon>
        <taxon>Embryophyta</taxon>
        <taxon>Bryophyta</taxon>
        <taxon>Bryophytina</taxon>
        <taxon>Bryopsida</taxon>
        <taxon>Dicranidae</taxon>
        <taxon>Pseudoditrichales</taxon>
        <taxon>Ditrichaceae</taxon>
        <taxon>Ceratodon</taxon>
    </lineage>
</organism>
<dbReference type="Pfam" id="PF09268">
    <property type="entry name" value="Clathrin-link"/>
    <property type="match status" value="1"/>
</dbReference>
<dbReference type="InterPro" id="IPR016024">
    <property type="entry name" value="ARM-type_fold"/>
</dbReference>
<feature type="repeat" description="CHCR" evidence="7">
    <location>
        <begin position="1017"/>
        <end position="1162"/>
    </location>
</feature>
<feature type="repeat" description="CHCR" evidence="7">
    <location>
        <begin position="1463"/>
        <end position="1606"/>
    </location>
</feature>
<evidence type="ECO:0000259" key="8">
    <source>
        <dbReference type="Pfam" id="PF09268"/>
    </source>
</evidence>
<dbReference type="InterPro" id="IPR011990">
    <property type="entry name" value="TPR-like_helical_dom_sf"/>
</dbReference>
<dbReference type="GO" id="GO:0006898">
    <property type="term" value="P:receptor-mediated endocytosis"/>
    <property type="evidence" value="ECO:0007669"/>
    <property type="project" value="TreeGrafter"/>
</dbReference>
<keyword evidence="2" id="KW-0677">Repeat</keyword>
<evidence type="ECO:0000256" key="2">
    <source>
        <dbReference type="ARBA" id="ARBA00022737"/>
    </source>
</evidence>
<feature type="repeat" description="CHCR" evidence="7">
    <location>
        <begin position="871"/>
        <end position="1010"/>
    </location>
</feature>
<evidence type="ECO:0000313" key="9">
    <source>
        <dbReference type="EMBL" id="KAG0574198.1"/>
    </source>
</evidence>
<keyword evidence="4 6" id="KW-0168">Coated pit</keyword>
<comment type="caution">
    <text evidence="9">The sequence shown here is derived from an EMBL/GenBank/DDBJ whole genome shotgun (WGS) entry which is preliminary data.</text>
</comment>
<dbReference type="FunFam" id="1.25.40.10:FF:000001">
    <property type="entry name" value="Clathrin heavy chain"/>
    <property type="match status" value="1"/>
</dbReference>
<evidence type="ECO:0000256" key="6">
    <source>
        <dbReference type="PIRNR" id="PIRNR002290"/>
    </source>
</evidence>
<dbReference type="GO" id="GO:0030130">
    <property type="term" value="C:clathrin coat of trans-Golgi network vesicle"/>
    <property type="evidence" value="ECO:0007669"/>
    <property type="project" value="InterPro"/>
</dbReference>
<protein>
    <recommendedName>
        <fullName evidence="6">Clathrin heavy chain</fullName>
    </recommendedName>
</protein>
<feature type="repeat" description="CHCR" evidence="7">
    <location>
        <begin position="575"/>
        <end position="721"/>
    </location>
</feature>
<accession>A0A8T0HUP9</accession>
<feature type="repeat" description="CHCR" evidence="7">
    <location>
        <begin position="724"/>
        <end position="866"/>
    </location>
</feature>
<evidence type="ECO:0000256" key="1">
    <source>
        <dbReference type="ARBA" id="ARBA00009535"/>
    </source>
</evidence>
<dbReference type="FunFam" id="2.130.10.110:FF:000002">
    <property type="entry name" value="Clathrin heavy chain"/>
    <property type="match status" value="1"/>
</dbReference>
<evidence type="ECO:0000313" key="10">
    <source>
        <dbReference type="Proteomes" id="UP000822688"/>
    </source>
</evidence>
<evidence type="ECO:0000256" key="7">
    <source>
        <dbReference type="PROSITE-ProRule" id="PRU01006"/>
    </source>
</evidence>
<dbReference type="Proteomes" id="UP000822688">
    <property type="component" value="Chromosome V"/>
</dbReference>
<feature type="repeat" description="CHCR" evidence="7">
    <location>
        <begin position="1314"/>
        <end position="1460"/>
    </location>
</feature>
<dbReference type="InterPro" id="IPR000547">
    <property type="entry name" value="Clathrin_H-chain/VPS_repeat"/>
</dbReference>
<keyword evidence="10" id="KW-1185">Reference proteome</keyword>
<dbReference type="InterPro" id="IPR055358">
    <property type="entry name" value="CHCR"/>
</dbReference>
<dbReference type="PANTHER" id="PTHR10292:SF1">
    <property type="entry name" value="CLATHRIN HEAVY CHAIN"/>
    <property type="match status" value="1"/>
</dbReference>
<dbReference type="GO" id="GO:0030132">
    <property type="term" value="C:clathrin coat of coated pit"/>
    <property type="evidence" value="ECO:0007669"/>
    <property type="project" value="InterPro"/>
</dbReference>
<evidence type="ECO:0000256" key="3">
    <source>
        <dbReference type="ARBA" id="ARBA00023136"/>
    </source>
</evidence>
<proteinExistence type="inferred from homology"/>
<dbReference type="FunFam" id="1.25.40.10:FF:000686">
    <property type="entry name" value="Clathrin heavy chain"/>
    <property type="match status" value="1"/>
</dbReference>
<name>A0A8T0HUP9_CERPU</name>
<comment type="similarity">
    <text evidence="1 6">Belongs to the clathrin heavy chain family.</text>
</comment>
<dbReference type="GO" id="GO:0005198">
    <property type="term" value="F:structural molecule activity"/>
    <property type="evidence" value="ECO:0007669"/>
    <property type="project" value="InterPro"/>
</dbReference>
<dbReference type="Gene3D" id="1.25.40.730">
    <property type="match status" value="1"/>
</dbReference>
<gene>
    <name evidence="9" type="ORF">KC19_VG243000</name>
</gene>
<dbReference type="SUPFAM" id="SSF50989">
    <property type="entry name" value="Clathrin heavy-chain terminal domain"/>
    <property type="match status" value="1"/>
</dbReference>
<keyword evidence="3 6" id="KW-0472">Membrane</keyword>
<dbReference type="GO" id="GO:0071439">
    <property type="term" value="C:clathrin complex"/>
    <property type="evidence" value="ECO:0007669"/>
    <property type="project" value="InterPro"/>
</dbReference>
<dbReference type="Gene3D" id="1.25.40.10">
    <property type="entry name" value="Tetratricopeptide repeat domain"/>
    <property type="match status" value="3"/>
</dbReference>
<feature type="domain" description="Clathrin heavy chain linker core motif" evidence="8">
    <location>
        <begin position="368"/>
        <end position="391"/>
    </location>
</feature>
<dbReference type="PANTHER" id="PTHR10292">
    <property type="entry name" value="CLATHRIN HEAVY CHAIN RELATED"/>
    <property type="match status" value="1"/>
</dbReference>
<sequence length="1721" mass="194481">MCQSMLGGVDNYPCDQNSQILVEPPASLTTNLYVFIVLQLTSIGISPQFVTFTHVTMDSDKYICVRETSPQNNVVIIDMTTPMQPLRRPITADSALMNPSSRVLALKAQISGTTLDHLQIFNIELKSKVKTHQMPEQVVFWKWVTPSMLGLVTQTVVYHWSIEGDSEPQKMFERTASLASNQIINYRCDVSEKWLVLIGIAPGTQERPALVKGNMQLFSVDQKRSQALEAHAAAFATIKLPGSDQPSTLITFATKAIVAGQLMSKLHVIELGAQPGKPTFSKKQADLFFPPDFADDFPVAMQITSKYNLIYVITKLGLLFVYDLETATAVYRNRISPDPIFLTTEATAAGGFYAINRRGQVLLATVNEATIIPFVSVQLSNLELAVSLAKRGNLPGAENLVVQRFQELFSEQKYTEAAELAAESPQGILRTAEIIAKFRTVPVQTGQTSPLLRYFGTLLNEGKLNAFESLELARLVVSQNKNQLLETWLAEDKLDCSEELGDLVKSIDKELGLKIYIKARASPKVVAAFAQRQEFDKILLYSKQVGYTPDYLFLLQTIIRTDPQGAVNFALKLSQMEGGSPVDYNTITDFFLKRNMIREVTAFLLDVLKPNLPEHGALQTKALEINLVTFPNVADAILANGLFQHYDRPRIAQLCEKAGLYMRALQHYTELNDIKRVIVNTHAIEPQALVDFFGTLSKDWALECMKELLSANLRGNLKIVVQVAKEYAEQLGMNACIKMFDQFRSYEGLFFFLGAFLSISEDSEVHYKYIEAAAKSAQFKEVERMTRESNFYPAERTKSFLMEAKLQDARPLINVCDRHDFVADLTHYLYVNNMLRFIERYVQKVNPGKAPQVVSQLLDDDCPEEFIRGLLLSVRSLLSVEPLVEECEKRNRLKLLTPFLEHLVIEGSQDVHVHNALGKIAIDTNNNPEQFLSTNPYYDSRVVGKYCEKRDSTLAVIAYRRGQCDDELVNVTRRNSLFKLQARYVVERMDAGLWAKVLDPENPFRRQLIDQVVSTALPESKSPEQVSASVKAFMLANLPNELIELLEKIVLQNTAFSSNPNLQNLLILTAVKADKSRVMDYINRLENFDGPAVGEIAVGAELFEEAFTIFKKFNLNVQAVNVLLDNLQSVPRAAEFAECVEDLEAWSQVGKAQLRDGRISDAIDAFIRASDASQFTDVKREAGKLKAYDNLVRYLMMVRQKVKESQVDSELIYAYAKMGRLDDLAEIVVQPNGCVANLLVVGDRLFDEDLHEAAKVVFSHISNWPRLASTLVKLYQFQAAVEAAHKANSSKTWREVCFACVDTEEFRLAQICGLKIIVQVDLLEEVSEYYQNKGNFDELITLMESGIGLERAHMGIFTELGILYAKYRPEKLMEHLKLFATRINIPKLLRICEEQHHWKELAYLYIQYEEYDNAGATILGHSSDAWEHIQFKDVASKVANVELYNRAIHFYLYEHPELLNDLLAVLATRVDHSRVVDIMRKAGHLPLVKSYMQAVQYSNLSAVNEALNELYIEEEDYEMLRESIDTYDNFDQVTTAQLIGNHELLEMRRIAAYIYKKAGRWQQSVFLSKKDKLYSDAMETTSQSGDNEFAEELLAFFVKEGKKECFAACLYICYDLIRADVVLELAWMNNLMDFAYPFLLQFLREYSLKVGDLMSHKHQDGLHSGWKTSHNMVADSNMYAQRLPLALPAPPIPAPSGAYDTYTGFPAYGILQSIGSTSSAY</sequence>
<dbReference type="FunFam" id="1.25.40.10:FF:000002">
    <property type="entry name" value="Clathrin heavy chain"/>
    <property type="match status" value="1"/>
</dbReference>
<dbReference type="FunFam" id="1.25.40.10:FF:000005">
    <property type="entry name" value="Clathrin heavy chain"/>
    <property type="match status" value="1"/>
</dbReference>
<dbReference type="PIRSF" id="PIRSF002290">
    <property type="entry name" value="Clathrin_H_chain"/>
    <property type="match status" value="1"/>
</dbReference>
<evidence type="ECO:0000256" key="5">
    <source>
        <dbReference type="ARBA" id="ARBA00023329"/>
    </source>
</evidence>
<comment type="function">
    <text evidence="6">Clathrin is the major protein of the polyhedral coat of coated pits and vesicles.</text>
</comment>
<evidence type="ECO:0000256" key="4">
    <source>
        <dbReference type="ARBA" id="ARBA00023176"/>
    </source>
</evidence>
<feature type="repeat" description="CHCR" evidence="7">
    <location>
        <begin position="1166"/>
        <end position="1309"/>
    </location>
</feature>
<dbReference type="GO" id="GO:0009507">
    <property type="term" value="C:chloroplast"/>
    <property type="evidence" value="ECO:0007669"/>
    <property type="project" value="TreeGrafter"/>
</dbReference>
<dbReference type="Pfam" id="PF00637">
    <property type="entry name" value="Clathrin"/>
    <property type="match status" value="7"/>
</dbReference>
<dbReference type="GO" id="GO:0006886">
    <property type="term" value="P:intracellular protein transport"/>
    <property type="evidence" value="ECO:0007669"/>
    <property type="project" value="UniProtKB-UniRule"/>
</dbReference>
<comment type="subcellular location">
    <subcellularLocation>
        <location evidence="6">Cytoplasmic vesicle membrane</location>
        <topology evidence="6">Peripheral membrane protein</topology>
        <orientation evidence="6">Cytoplasmic side</orientation>
    </subcellularLocation>
    <subcellularLocation>
        <location evidence="6">Membrane</location>
        <location evidence="6">Coated pit</location>
        <topology evidence="6">Peripheral membrane protein</topology>
        <orientation evidence="6">Cytoplasmic side</orientation>
    </subcellularLocation>
</comment>
<reference evidence="9" key="1">
    <citation type="submission" date="2020-06" db="EMBL/GenBank/DDBJ databases">
        <title>WGS assembly of Ceratodon purpureus strain R40.</title>
        <authorList>
            <person name="Carey S.B."/>
            <person name="Jenkins J."/>
            <person name="Shu S."/>
            <person name="Lovell J.T."/>
            <person name="Sreedasyam A."/>
            <person name="Maumus F."/>
            <person name="Tiley G.P."/>
            <person name="Fernandez-Pozo N."/>
            <person name="Barry K."/>
            <person name="Chen C."/>
            <person name="Wang M."/>
            <person name="Lipzen A."/>
            <person name="Daum C."/>
            <person name="Saski C.A."/>
            <person name="Payton A.C."/>
            <person name="Mcbreen J.C."/>
            <person name="Conrad R.E."/>
            <person name="Kollar L.M."/>
            <person name="Olsson S."/>
            <person name="Huttunen S."/>
            <person name="Landis J.B."/>
            <person name="Wickett N.J."/>
            <person name="Johnson M.G."/>
            <person name="Rensing S.A."/>
            <person name="Grimwood J."/>
            <person name="Schmutz J."/>
            <person name="Mcdaniel S.F."/>
        </authorList>
    </citation>
    <scope>NUCLEOTIDE SEQUENCE</scope>
    <source>
        <strain evidence="9">R40</strain>
    </source>
</reference>
<dbReference type="GO" id="GO:0009506">
    <property type="term" value="C:plasmodesma"/>
    <property type="evidence" value="ECO:0007669"/>
    <property type="project" value="TreeGrafter"/>
</dbReference>
<dbReference type="Gene3D" id="2.130.10.110">
    <property type="entry name" value="Clathrin heavy-chain terminal domain"/>
    <property type="match status" value="1"/>
</dbReference>
<keyword evidence="5 6" id="KW-0968">Cytoplasmic vesicle</keyword>
<dbReference type="Pfam" id="PF13838">
    <property type="entry name" value="Clathrin_H_link"/>
    <property type="match status" value="1"/>
</dbReference>
<dbReference type="InterPro" id="IPR016025">
    <property type="entry name" value="Clathrin_H-chain_N"/>
</dbReference>
<dbReference type="InterPro" id="IPR016341">
    <property type="entry name" value="Clathrin_heavy_chain"/>
</dbReference>
<dbReference type="GO" id="GO:0032051">
    <property type="term" value="F:clathrin light chain binding"/>
    <property type="evidence" value="ECO:0007669"/>
    <property type="project" value="InterPro"/>
</dbReference>